<dbReference type="STRING" id="10195.A0A3M7PIS6"/>
<dbReference type="InterPro" id="IPR051696">
    <property type="entry name" value="DENN_Domain_GEFs"/>
</dbReference>
<dbReference type="OrthoDB" id="75250at2759"/>
<name>A0A3M7PIS6_BRAPC</name>
<proteinExistence type="predicted"/>
<dbReference type="GO" id="GO:0032483">
    <property type="term" value="P:regulation of Rab protein signal transduction"/>
    <property type="evidence" value="ECO:0007669"/>
    <property type="project" value="TreeGrafter"/>
</dbReference>
<dbReference type="GO" id="GO:0005085">
    <property type="term" value="F:guanyl-nucleotide exchange factor activity"/>
    <property type="evidence" value="ECO:0007669"/>
    <property type="project" value="UniProtKB-ARBA"/>
</dbReference>
<keyword evidence="2" id="KW-1185">Reference proteome</keyword>
<comment type="caution">
    <text evidence="1">The sequence shown here is derived from an EMBL/GenBank/DDBJ whole genome shotgun (WGS) entry which is preliminary data.</text>
</comment>
<dbReference type="PANTHER" id="PTHR12296">
    <property type="entry name" value="DENN DOMAIN-CONTAINING PROTEIN 4"/>
    <property type="match status" value="1"/>
</dbReference>
<evidence type="ECO:0000313" key="2">
    <source>
        <dbReference type="Proteomes" id="UP000276133"/>
    </source>
</evidence>
<evidence type="ECO:0000313" key="1">
    <source>
        <dbReference type="EMBL" id="RMZ98898.1"/>
    </source>
</evidence>
<protein>
    <submittedName>
        <fullName evidence="1">DENN domain-containing 4C</fullName>
    </submittedName>
</protein>
<dbReference type="Proteomes" id="UP000276133">
    <property type="component" value="Unassembled WGS sequence"/>
</dbReference>
<organism evidence="1 2">
    <name type="scientific">Brachionus plicatilis</name>
    <name type="common">Marine rotifer</name>
    <name type="synonym">Brachionus muelleri</name>
    <dbReference type="NCBI Taxonomy" id="10195"/>
    <lineage>
        <taxon>Eukaryota</taxon>
        <taxon>Metazoa</taxon>
        <taxon>Spiralia</taxon>
        <taxon>Gnathifera</taxon>
        <taxon>Rotifera</taxon>
        <taxon>Eurotatoria</taxon>
        <taxon>Monogononta</taxon>
        <taxon>Pseudotrocha</taxon>
        <taxon>Ploima</taxon>
        <taxon>Brachionidae</taxon>
        <taxon>Brachionus</taxon>
    </lineage>
</organism>
<reference evidence="1 2" key="1">
    <citation type="journal article" date="2018" name="Sci. Rep.">
        <title>Genomic signatures of local adaptation to the degree of environmental predictability in rotifers.</title>
        <authorList>
            <person name="Franch-Gras L."/>
            <person name="Hahn C."/>
            <person name="Garcia-Roger E.M."/>
            <person name="Carmona M.J."/>
            <person name="Serra M."/>
            <person name="Gomez A."/>
        </authorList>
    </citation>
    <scope>NUCLEOTIDE SEQUENCE [LARGE SCALE GENOMIC DNA]</scope>
    <source>
        <strain evidence="1">HYR1</strain>
    </source>
</reference>
<dbReference type="EMBL" id="REGN01010496">
    <property type="protein sequence ID" value="RMZ98898.1"/>
    <property type="molecule type" value="Genomic_DNA"/>
</dbReference>
<dbReference type="GO" id="GO:0031410">
    <property type="term" value="C:cytoplasmic vesicle"/>
    <property type="evidence" value="ECO:0007669"/>
    <property type="project" value="TreeGrafter"/>
</dbReference>
<accession>A0A3M7PIS6</accession>
<sequence>MTGISRIAVVVGLGINCCAYAQGFTDFEKMKKLLIHSNEDRELNDENSKIVAHPFNEVDGTKKSKIKSQAECPTIIETHELTVQYLSPLVIRKELENIILNENQDNEYICFFDENFMQNHSIIFWNLIWYYKRIGVDCSCLENILLNHRIKLLAQKENLTIEGNYFEYKNIFSNLSLYEYHTHPYVRVFCLWDNLDLHNQKQNFEIPLYISWLRKNYKSFQNDSRFRLVTVLNPDDLINMKKTSINDSGLSKLFDLILRNVKDNEITDPFSNLVRDRFIAKRNFNKILFLIIVALERELIDIDAFDTEPSTESYSSLVSKIVQPFAGLAEKKPPILNTSFFEYGLTENARLELSYFDNKNSIFDQKKIYITENFLYSLSFDGFDKMNLS</sequence>
<dbReference type="AlphaFoldDB" id="A0A3M7PIS6"/>
<dbReference type="PANTHER" id="PTHR12296:SF30">
    <property type="entry name" value="DENN DOMAIN-CONTAINING PROTEIN CRAG"/>
    <property type="match status" value="1"/>
</dbReference>
<gene>
    <name evidence="1" type="ORF">BpHYR1_047842</name>
</gene>